<feature type="region of interest" description="Disordered" evidence="3">
    <location>
        <begin position="1"/>
        <end position="20"/>
    </location>
</feature>
<dbReference type="PRINTS" id="PR00127">
    <property type="entry name" value="CLPPROTEASEP"/>
</dbReference>
<keyword evidence="4" id="KW-0378">Hydrolase</keyword>
<organism evidence="4 5">
    <name type="scientific">Candidatus Thiodiazotropha taylori</name>
    <dbReference type="NCBI Taxonomy" id="2792791"/>
    <lineage>
        <taxon>Bacteria</taxon>
        <taxon>Pseudomonadati</taxon>
        <taxon>Pseudomonadota</taxon>
        <taxon>Gammaproteobacteria</taxon>
        <taxon>Chromatiales</taxon>
        <taxon>Sedimenticolaceae</taxon>
        <taxon>Candidatus Thiodiazotropha</taxon>
    </lineage>
</organism>
<sequence>MKMKQKTLIPEIPVMTPPPAPTEVPRDLTFEKMPGVVLKENAILYMTKQFNEENCMPLTRAITEYNLMPKDKQPEVIHLHINSPGGEVYHALQLIDTIKQSRIPVWTYNLGIAASCGCLLLMSGHKRFATKYSQTMSHVFSGGSGGKEFDLYSRVNSLKMTSKFMEEHYKEHTGHSLAYVRKYLLPPEDVWLSAEGALKYNIIDEIIDTNQRPVPQEWKQSKNKKSKKKNKKS</sequence>
<name>A0A9E4K8H5_9GAMM</name>
<dbReference type="Proteomes" id="UP000886667">
    <property type="component" value="Unassembled WGS sequence"/>
</dbReference>
<dbReference type="GO" id="GO:0004176">
    <property type="term" value="F:ATP-dependent peptidase activity"/>
    <property type="evidence" value="ECO:0007669"/>
    <property type="project" value="InterPro"/>
</dbReference>
<dbReference type="GO" id="GO:0006515">
    <property type="term" value="P:protein quality control for misfolded or incompletely synthesized proteins"/>
    <property type="evidence" value="ECO:0007669"/>
    <property type="project" value="TreeGrafter"/>
</dbReference>
<dbReference type="EMBL" id="JAEPCM010000016">
    <property type="protein sequence ID" value="MCG7944821.1"/>
    <property type="molecule type" value="Genomic_DNA"/>
</dbReference>
<feature type="region of interest" description="Disordered" evidence="3">
    <location>
        <begin position="213"/>
        <end position="233"/>
    </location>
</feature>
<proteinExistence type="inferred from homology"/>
<evidence type="ECO:0000256" key="1">
    <source>
        <dbReference type="ARBA" id="ARBA00007039"/>
    </source>
</evidence>
<dbReference type="GO" id="GO:0009368">
    <property type="term" value="C:endopeptidase Clp complex"/>
    <property type="evidence" value="ECO:0007669"/>
    <property type="project" value="TreeGrafter"/>
</dbReference>
<evidence type="ECO:0000313" key="5">
    <source>
        <dbReference type="Proteomes" id="UP000886667"/>
    </source>
</evidence>
<dbReference type="GO" id="GO:0051117">
    <property type="term" value="F:ATPase binding"/>
    <property type="evidence" value="ECO:0007669"/>
    <property type="project" value="TreeGrafter"/>
</dbReference>
<evidence type="ECO:0000256" key="3">
    <source>
        <dbReference type="SAM" id="MobiDB-lite"/>
    </source>
</evidence>
<dbReference type="CDD" id="cd07017">
    <property type="entry name" value="S14_ClpP_2"/>
    <property type="match status" value="1"/>
</dbReference>
<keyword evidence="4" id="KW-0645">Protease</keyword>
<dbReference type="Gene3D" id="3.90.226.10">
    <property type="entry name" value="2-enoyl-CoA Hydratase, Chain A, domain 1"/>
    <property type="match status" value="1"/>
</dbReference>
<evidence type="ECO:0000313" key="4">
    <source>
        <dbReference type="EMBL" id="MCG7944821.1"/>
    </source>
</evidence>
<dbReference type="SUPFAM" id="SSF52096">
    <property type="entry name" value="ClpP/crotonase"/>
    <property type="match status" value="1"/>
</dbReference>
<comment type="caution">
    <text evidence="4">The sequence shown here is derived from an EMBL/GenBank/DDBJ whole genome shotgun (WGS) entry which is preliminary data.</text>
</comment>
<dbReference type="InterPro" id="IPR029045">
    <property type="entry name" value="ClpP/crotonase-like_dom_sf"/>
</dbReference>
<gene>
    <name evidence="4" type="ORF">JAZ07_00585</name>
</gene>
<dbReference type="GO" id="GO:0004252">
    <property type="term" value="F:serine-type endopeptidase activity"/>
    <property type="evidence" value="ECO:0007669"/>
    <property type="project" value="InterPro"/>
</dbReference>
<comment type="similarity">
    <text evidence="1 2">Belongs to the peptidase S14 family.</text>
</comment>
<accession>A0A9E4K8H5</accession>
<dbReference type="InterPro" id="IPR023562">
    <property type="entry name" value="ClpP/TepA"/>
</dbReference>
<dbReference type="PANTHER" id="PTHR10381:SF11">
    <property type="entry name" value="ATP-DEPENDENT CLP PROTEASE PROTEOLYTIC SUBUNIT, MITOCHONDRIAL"/>
    <property type="match status" value="1"/>
</dbReference>
<protein>
    <recommendedName>
        <fullName evidence="2">ATP-dependent Clp protease proteolytic subunit</fullName>
    </recommendedName>
</protein>
<evidence type="ECO:0000256" key="2">
    <source>
        <dbReference type="RuleBase" id="RU003567"/>
    </source>
</evidence>
<dbReference type="PANTHER" id="PTHR10381">
    <property type="entry name" value="ATP-DEPENDENT CLP PROTEASE PROTEOLYTIC SUBUNIT"/>
    <property type="match status" value="1"/>
</dbReference>
<dbReference type="InterPro" id="IPR001907">
    <property type="entry name" value="ClpP"/>
</dbReference>
<dbReference type="AlphaFoldDB" id="A0A9E4K8H5"/>
<dbReference type="Pfam" id="PF00574">
    <property type="entry name" value="CLP_protease"/>
    <property type="match status" value="1"/>
</dbReference>
<reference evidence="4" key="1">
    <citation type="journal article" date="2021" name="Proc. Natl. Acad. Sci. U.S.A.">
        <title>Global biogeography of chemosynthetic symbionts reveals both localized and globally distributed symbiont groups. .</title>
        <authorList>
            <person name="Osvatic J.T."/>
            <person name="Wilkins L.G.E."/>
            <person name="Leibrecht L."/>
            <person name="Leray M."/>
            <person name="Zauner S."/>
            <person name="Polzin J."/>
            <person name="Camacho Y."/>
            <person name="Gros O."/>
            <person name="van Gils J.A."/>
            <person name="Eisen J.A."/>
            <person name="Petersen J.M."/>
            <person name="Yuen B."/>
        </authorList>
    </citation>
    <scope>NUCLEOTIDE SEQUENCE</scope>
    <source>
        <strain evidence="4">MAGclacostrist064TRANS</strain>
    </source>
</reference>
<feature type="compositionally biased region" description="Basic residues" evidence="3">
    <location>
        <begin position="221"/>
        <end position="233"/>
    </location>
</feature>